<dbReference type="PANTHER" id="PTHR31839:SF2">
    <property type="entry name" value="DEHYDRATION-RESPONSIVE ELEMENT-BINDING PROTEIN 1D"/>
    <property type="match status" value="1"/>
</dbReference>
<name>A0AAW0J3M1_QUESU</name>
<dbReference type="EMBL" id="PKMF04000706">
    <property type="protein sequence ID" value="KAK7821297.1"/>
    <property type="molecule type" value="Genomic_DNA"/>
</dbReference>
<dbReference type="Proteomes" id="UP000237347">
    <property type="component" value="Unassembled WGS sequence"/>
</dbReference>
<evidence type="ECO:0000313" key="1">
    <source>
        <dbReference type="EMBL" id="KAK7821297.1"/>
    </source>
</evidence>
<proteinExistence type="predicted"/>
<keyword evidence="2" id="KW-1185">Reference proteome</keyword>
<reference evidence="1 2" key="1">
    <citation type="journal article" date="2018" name="Sci. Data">
        <title>The draft genome sequence of cork oak.</title>
        <authorList>
            <person name="Ramos A.M."/>
            <person name="Usie A."/>
            <person name="Barbosa P."/>
            <person name="Barros P.M."/>
            <person name="Capote T."/>
            <person name="Chaves I."/>
            <person name="Simoes F."/>
            <person name="Abreu I."/>
            <person name="Carrasquinho I."/>
            <person name="Faro C."/>
            <person name="Guimaraes J.B."/>
            <person name="Mendonca D."/>
            <person name="Nobrega F."/>
            <person name="Rodrigues L."/>
            <person name="Saibo N.J.M."/>
            <person name="Varela M.C."/>
            <person name="Egas C."/>
            <person name="Matos J."/>
            <person name="Miguel C.M."/>
            <person name="Oliveira M.M."/>
            <person name="Ricardo C.P."/>
            <person name="Goncalves S."/>
        </authorList>
    </citation>
    <scope>NUCLEOTIDE SEQUENCE [LARGE SCALE GENOMIC DNA]</scope>
    <source>
        <strain evidence="2">cv. HL8</strain>
    </source>
</reference>
<protein>
    <submittedName>
        <fullName evidence="1">Dehydration-responsive element-binding protein 1e</fullName>
    </submittedName>
</protein>
<dbReference type="PANTHER" id="PTHR31839">
    <property type="entry name" value="DEHYDRATION-RESPONSIVE ELEMENT-BINDING PROTEIN 1D"/>
    <property type="match status" value="1"/>
</dbReference>
<dbReference type="InterPro" id="IPR045277">
    <property type="entry name" value="DRE1A-I"/>
</dbReference>
<dbReference type="GO" id="GO:0003700">
    <property type="term" value="F:DNA-binding transcription factor activity"/>
    <property type="evidence" value="ECO:0007669"/>
    <property type="project" value="InterPro"/>
</dbReference>
<sequence>MAARAHDVATIALRGRYACLNFADSLWRLPVPTSTAAKDIQRAALEAAEAFRPQSWPVFLGMT</sequence>
<evidence type="ECO:0000313" key="2">
    <source>
        <dbReference type="Proteomes" id="UP000237347"/>
    </source>
</evidence>
<organism evidence="1 2">
    <name type="scientific">Quercus suber</name>
    <name type="common">Cork oak</name>
    <dbReference type="NCBI Taxonomy" id="58331"/>
    <lineage>
        <taxon>Eukaryota</taxon>
        <taxon>Viridiplantae</taxon>
        <taxon>Streptophyta</taxon>
        <taxon>Embryophyta</taxon>
        <taxon>Tracheophyta</taxon>
        <taxon>Spermatophyta</taxon>
        <taxon>Magnoliopsida</taxon>
        <taxon>eudicotyledons</taxon>
        <taxon>Gunneridae</taxon>
        <taxon>Pentapetalae</taxon>
        <taxon>rosids</taxon>
        <taxon>fabids</taxon>
        <taxon>Fagales</taxon>
        <taxon>Fagaceae</taxon>
        <taxon>Quercus</taxon>
    </lineage>
</organism>
<accession>A0AAW0J3M1</accession>
<dbReference type="AlphaFoldDB" id="A0AAW0J3M1"/>
<comment type="caution">
    <text evidence="1">The sequence shown here is derived from an EMBL/GenBank/DDBJ whole genome shotgun (WGS) entry which is preliminary data.</text>
</comment>
<gene>
    <name evidence="1" type="primary">DREB1E</name>
    <name evidence="1" type="ORF">CFP56_037840</name>
</gene>